<dbReference type="GO" id="GO:0003700">
    <property type="term" value="F:DNA-binding transcription factor activity"/>
    <property type="evidence" value="ECO:0007669"/>
    <property type="project" value="TreeGrafter"/>
</dbReference>
<organism evidence="5 6">
    <name type="scientific">Litorilinea aerophila</name>
    <dbReference type="NCBI Taxonomy" id="1204385"/>
    <lineage>
        <taxon>Bacteria</taxon>
        <taxon>Bacillati</taxon>
        <taxon>Chloroflexota</taxon>
        <taxon>Caldilineae</taxon>
        <taxon>Caldilineales</taxon>
        <taxon>Caldilineaceae</taxon>
        <taxon>Litorilinea</taxon>
    </lineage>
</organism>
<dbReference type="RefSeq" id="WP_141610395.1">
    <property type="nucleotide sequence ID" value="NZ_VIGC02000014.1"/>
</dbReference>
<dbReference type="GO" id="GO:0000976">
    <property type="term" value="F:transcription cis-regulatory region binding"/>
    <property type="evidence" value="ECO:0007669"/>
    <property type="project" value="TreeGrafter"/>
</dbReference>
<dbReference type="PROSITE" id="PS00356">
    <property type="entry name" value="HTH_LACI_1"/>
    <property type="match status" value="1"/>
</dbReference>
<sequence>MHKSTITIRDVAKAAGVSVSTVSRVLNDRDGVSPTTYQRVRQVIEELNYASNLAARSMRLQQTGVIGVVAPDLRSAFTLQVIRSVSAAVEERGYELLVFTSSRVDGEEDQALREQRHVHLLNSGLTDGTIVLTPHATTFPSERPVVVIDPNRHGVEVPAVLSTNYAGARAAMAYLFELGHRRIGFVGGRPDLQSAVRRWEGYRDSLMEQGISLDPTLVCRGDFTREGGYACGQRLLSLAQPPTAIFAANDESAIGVLKAARDLGVPVPQALSVVGFDNITESAWTTPPLTTVDQALEGMGQAAVDLLFESMAGKPVAAVHKVATELVIRESCGPPAR</sequence>
<dbReference type="CDD" id="cd06267">
    <property type="entry name" value="PBP1_LacI_sugar_binding-like"/>
    <property type="match status" value="1"/>
</dbReference>
<dbReference type="SUPFAM" id="SSF47413">
    <property type="entry name" value="lambda repressor-like DNA-binding domains"/>
    <property type="match status" value="1"/>
</dbReference>
<dbReference type="OrthoDB" id="3227375at2"/>
<comment type="caution">
    <text evidence="5">The sequence shown here is derived from an EMBL/GenBank/DDBJ whole genome shotgun (WGS) entry which is preliminary data.</text>
</comment>
<dbReference type="PANTHER" id="PTHR30146:SF153">
    <property type="entry name" value="LACTOSE OPERON REPRESSOR"/>
    <property type="match status" value="1"/>
</dbReference>
<evidence type="ECO:0000313" key="6">
    <source>
        <dbReference type="Proteomes" id="UP000317371"/>
    </source>
</evidence>
<dbReference type="InterPro" id="IPR010982">
    <property type="entry name" value="Lambda_DNA-bd_dom_sf"/>
</dbReference>
<keyword evidence="3" id="KW-0804">Transcription</keyword>
<dbReference type="InterPro" id="IPR000843">
    <property type="entry name" value="HTH_LacI"/>
</dbReference>
<dbReference type="CDD" id="cd01392">
    <property type="entry name" value="HTH_LacI"/>
    <property type="match status" value="1"/>
</dbReference>
<dbReference type="InterPro" id="IPR028082">
    <property type="entry name" value="Peripla_BP_I"/>
</dbReference>
<evidence type="ECO:0000256" key="2">
    <source>
        <dbReference type="ARBA" id="ARBA00023125"/>
    </source>
</evidence>
<dbReference type="InterPro" id="IPR046335">
    <property type="entry name" value="LacI/GalR-like_sensor"/>
</dbReference>
<protein>
    <submittedName>
        <fullName evidence="5">LacI family transcriptional regulator</fullName>
    </submittedName>
</protein>
<dbReference type="Proteomes" id="UP000317371">
    <property type="component" value="Unassembled WGS sequence"/>
</dbReference>
<dbReference type="SUPFAM" id="SSF53822">
    <property type="entry name" value="Periplasmic binding protein-like I"/>
    <property type="match status" value="1"/>
</dbReference>
<name>A0A540VF11_9CHLR</name>
<evidence type="ECO:0000313" key="5">
    <source>
        <dbReference type="EMBL" id="TQE95339.1"/>
    </source>
</evidence>
<keyword evidence="1" id="KW-0805">Transcription regulation</keyword>
<evidence type="ECO:0000256" key="1">
    <source>
        <dbReference type="ARBA" id="ARBA00023015"/>
    </source>
</evidence>
<keyword evidence="2" id="KW-0238">DNA-binding</keyword>
<dbReference type="AlphaFoldDB" id="A0A540VF11"/>
<dbReference type="Pfam" id="PF00356">
    <property type="entry name" value="LacI"/>
    <property type="match status" value="1"/>
</dbReference>
<dbReference type="PRINTS" id="PR00036">
    <property type="entry name" value="HTHLACI"/>
</dbReference>
<accession>A0A540VF11</accession>
<feature type="domain" description="HTH lacI-type" evidence="4">
    <location>
        <begin position="6"/>
        <end position="60"/>
    </location>
</feature>
<dbReference type="Gene3D" id="1.10.260.40">
    <property type="entry name" value="lambda repressor-like DNA-binding domains"/>
    <property type="match status" value="1"/>
</dbReference>
<evidence type="ECO:0000259" key="4">
    <source>
        <dbReference type="PROSITE" id="PS50932"/>
    </source>
</evidence>
<gene>
    <name evidence="5" type="ORF">FKZ61_12085</name>
</gene>
<dbReference type="EMBL" id="VIGC01000014">
    <property type="protein sequence ID" value="TQE95339.1"/>
    <property type="molecule type" value="Genomic_DNA"/>
</dbReference>
<dbReference type="PROSITE" id="PS50932">
    <property type="entry name" value="HTH_LACI_2"/>
    <property type="match status" value="1"/>
</dbReference>
<proteinExistence type="predicted"/>
<evidence type="ECO:0000256" key="3">
    <source>
        <dbReference type="ARBA" id="ARBA00023163"/>
    </source>
</evidence>
<keyword evidence="6" id="KW-1185">Reference proteome</keyword>
<dbReference type="InParanoid" id="A0A540VF11"/>
<dbReference type="PANTHER" id="PTHR30146">
    <property type="entry name" value="LACI-RELATED TRANSCRIPTIONAL REPRESSOR"/>
    <property type="match status" value="1"/>
</dbReference>
<dbReference type="Gene3D" id="3.40.50.2300">
    <property type="match status" value="2"/>
</dbReference>
<dbReference type="Pfam" id="PF13377">
    <property type="entry name" value="Peripla_BP_3"/>
    <property type="match status" value="1"/>
</dbReference>
<reference evidence="5 6" key="1">
    <citation type="submission" date="2019-06" db="EMBL/GenBank/DDBJ databases">
        <title>Genome sequence of Litorilinea aerophila BAA-2444.</title>
        <authorList>
            <person name="Maclea K.S."/>
            <person name="Maurais E.G."/>
            <person name="Iannazzi L.C."/>
        </authorList>
    </citation>
    <scope>NUCLEOTIDE SEQUENCE [LARGE SCALE GENOMIC DNA]</scope>
    <source>
        <strain evidence="5 6">ATCC BAA-2444</strain>
    </source>
</reference>
<dbReference type="SMART" id="SM00354">
    <property type="entry name" value="HTH_LACI"/>
    <property type="match status" value="1"/>
</dbReference>